<gene>
    <name evidence="1" type="ORF">L6637_17480</name>
</gene>
<organism evidence="1 2">
    <name type="scientific">Bradyrhizobium zhengyangense</name>
    <dbReference type="NCBI Taxonomy" id="2911009"/>
    <lineage>
        <taxon>Bacteria</taxon>
        <taxon>Pseudomonadati</taxon>
        <taxon>Pseudomonadota</taxon>
        <taxon>Alphaproteobacteria</taxon>
        <taxon>Hyphomicrobiales</taxon>
        <taxon>Nitrobacteraceae</taxon>
        <taxon>Bradyrhizobium</taxon>
    </lineage>
</organism>
<protein>
    <recommendedName>
        <fullName evidence="3">DNA-binding protein</fullName>
    </recommendedName>
</protein>
<dbReference type="Proteomes" id="UP001139012">
    <property type="component" value="Unassembled WGS sequence"/>
</dbReference>
<evidence type="ECO:0000313" key="2">
    <source>
        <dbReference type="Proteomes" id="UP001139012"/>
    </source>
</evidence>
<evidence type="ECO:0008006" key="3">
    <source>
        <dbReference type="Google" id="ProtNLM"/>
    </source>
</evidence>
<keyword evidence="2" id="KW-1185">Reference proteome</keyword>
<dbReference type="RefSeq" id="WP_237871589.1">
    <property type="nucleotide sequence ID" value="NZ_JAKLUA010000005.1"/>
</dbReference>
<accession>A0ABS9LPD6</accession>
<proteinExistence type="predicted"/>
<dbReference type="EMBL" id="JAKLUA010000005">
    <property type="protein sequence ID" value="MCG2668756.1"/>
    <property type="molecule type" value="Genomic_DNA"/>
</dbReference>
<sequence length="80" mass="9078">MTKIQQSLPTWRYIRAHVAFKTMGIGRTRGYRLIKQGLLVAKKLGRSTFIDMQSAERLFEELPELNPATRTLSAGDLGLE</sequence>
<reference evidence="1" key="1">
    <citation type="submission" date="2022-01" db="EMBL/GenBank/DDBJ databases">
        <title>Genome sequnece data of strain Bradyrhizobium sp. nov.</title>
        <authorList>
            <person name="Zhang J."/>
        </authorList>
    </citation>
    <scope>NUCLEOTIDE SEQUENCE</scope>
    <source>
        <strain evidence="1">WYCCWR 12774</strain>
    </source>
</reference>
<comment type="caution">
    <text evidence="1">The sequence shown here is derived from an EMBL/GenBank/DDBJ whole genome shotgun (WGS) entry which is preliminary data.</text>
</comment>
<evidence type="ECO:0000313" key="1">
    <source>
        <dbReference type="EMBL" id="MCG2668756.1"/>
    </source>
</evidence>
<name>A0ABS9LPD6_9BRAD</name>